<sequence length="273" mass="30870">MDILQTVKVGSGSILVVSLIALVIFIILVIYHYNVKPIIPFLTSNQTQYQTLPTYEVQTLHANRPVSNDTALDFSSIANFNSNKFTLSFDVFLSNTYKSTVVPRVLLYFSTIPVNITSNTFKEFKEDSIKIPRIMDSTQTDILTIFDSTNIIVYMDPVKNDLKVGVVTNVGVTKYLELLPTINNVPINKTFQITIIKSDKFIEVYKNKLLITTYKMKNNVVIVPTTSKLYSPINFIGDTIKIGNIQYFNNVITSSQVRSITNDLKNNTFFTTS</sequence>
<name>A0A6C0D7W0_9ZZZZ</name>
<accession>A0A6C0D7W0</accession>
<dbReference type="AlphaFoldDB" id="A0A6C0D7W0"/>
<keyword evidence="1" id="KW-0472">Membrane</keyword>
<dbReference type="EMBL" id="MN739542">
    <property type="protein sequence ID" value="QHT12224.1"/>
    <property type="molecule type" value="Genomic_DNA"/>
</dbReference>
<evidence type="ECO:0000313" key="2">
    <source>
        <dbReference type="EMBL" id="QHT12224.1"/>
    </source>
</evidence>
<organism evidence="2">
    <name type="scientific">viral metagenome</name>
    <dbReference type="NCBI Taxonomy" id="1070528"/>
    <lineage>
        <taxon>unclassified sequences</taxon>
        <taxon>metagenomes</taxon>
        <taxon>organismal metagenomes</taxon>
    </lineage>
</organism>
<protein>
    <submittedName>
        <fullName evidence="2">Uncharacterized protein</fullName>
    </submittedName>
</protein>
<reference evidence="2" key="1">
    <citation type="journal article" date="2020" name="Nature">
        <title>Giant virus diversity and host interactions through global metagenomics.</title>
        <authorList>
            <person name="Schulz F."/>
            <person name="Roux S."/>
            <person name="Paez-Espino D."/>
            <person name="Jungbluth S."/>
            <person name="Walsh D.A."/>
            <person name="Denef V.J."/>
            <person name="McMahon K.D."/>
            <person name="Konstantinidis K.T."/>
            <person name="Eloe-Fadrosh E.A."/>
            <person name="Kyrpides N.C."/>
            <person name="Woyke T."/>
        </authorList>
    </citation>
    <scope>NUCLEOTIDE SEQUENCE</scope>
    <source>
        <strain evidence="2">GVMAG-M-3300023174-129</strain>
    </source>
</reference>
<evidence type="ECO:0000256" key="1">
    <source>
        <dbReference type="SAM" id="Phobius"/>
    </source>
</evidence>
<keyword evidence="1" id="KW-0812">Transmembrane</keyword>
<proteinExistence type="predicted"/>
<feature type="transmembrane region" description="Helical" evidence="1">
    <location>
        <begin position="12"/>
        <end position="33"/>
    </location>
</feature>
<keyword evidence="1" id="KW-1133">Transmembrane helix</keyword>